<keyword evidence="3" id="KW-1185">Reference proteome</keyword>
<dbReference type="Proteomes" id="UP000054324">
    <property type="component" value="Unassembled WGS sequence"/>
</dbReference>
<reference evidence="2 3" key="1">
    <citation type="submission" date="2013-11" db="EMBL/GenBank/DDBJ databases">
        <title>Opisthorchis viverrini - life in the bile duct.</title>
        <authorList>
            <person name="Young N.D."/>
            <person name="Nagarajan N."/>
            <person name="Lin S.J."/>
            <person name="Korhonen P.K."/>
            <person name="Jex A.R."/>
            <person name="Hall R.S."/>
            <person name="Safavi-Hemami H."/>
            <person name="Kaewkong W."/>
            <person name="Bertrand D."/>
            <person name="Gao S."/>
            <person name="Seet Q."/>
            <person name="Wongkham S."/>
            <person name="Teh B.T."/>
            <person name="Wongkham C."/>
            <person name="Intapan P.M."/>
            <person name="Maleewong W."/>
            <person name="Yang X."/>
            <person name="Hu M."/>
            <person name="Wang Z."/>
            <person name="Hofmann A."/>
            <person name="Sternberg P.W."/>
            <person name="Tan P."/>
            <person name="Wang J."/>
            <person name="Gasser R.B."/>
        </authorList>
    </citation>
    <scope>NUCLEOTIDE SEQUENCE [LARGE SCALE GENOMIC DNA]</scope>
</reference>
<gene>
    <name evidence="2" type="ORF">T265_00297</name>
</gene>
<evidence type="ECO:0000313" key="3">
    <source>
        <dbReference type="Proteomes" id="UP000054324"/>
    </source>
</evidence>
<protein>
    <submittedName>
        <fullName evidence="2">Uncharacterized protein</fullName>
    </submittedName>
</protein>
<evidence type="ECO:0000313" key="2">
    <source>
        <dbReference type="EMBL" id="KER33846.1"/>
    </source>
</evidence>
<dbReference type="KEGG" id="ovi:T265_00297"/>
<proteinExistence type="predicted"/>
<dbReference type="GeneID" id="20314485"/>
<dbReference type="CTD" id="20314485"/>
<dbReference type="AlphaFoldDB" id="A0A075A3A1"/>
<accession>A0A075A3A1</accession>
<evidence type="ECO:0000256" key="1">
    <source>
        <dbReference type="SAM" id="MobiDB-lite"/>
    </source>
</evidence>
<dbReference type="EMBL" id="KL596621">
    <property type="protein sequence ID" value="KER33846.1"/>
    <property type="molecule type" value="Genomic_DNA"/>
</dbReference>
<dbReference type="RefSeq" id="XP_009162306.1">
    <property type="nucleotide sequence ID" value="XM_009164042.1"/>
</dbReference>
<sequence>METRCCALILSSTISQLDNRNTPTVAGPAETRSSDSKHPPDGMMPAQIEGARRSSPLCWFHALQDKLHGRRIRDCLKAGIRYDLG</sequence>
<name>A0A075A3A1_OPIVI</name>
<feature type="region of interest" description="Disordered" evidence="1">
    <location>
        <begin position="18"/>
        <end position="47"/>
    </location>
</feature>
<organism evidence="2 3">
    <name type="scientific">Opisthorchis viverrini</name>
    <name type="common">Southeast Asian liver fluke</name>
    <dbReference type="NCBI Taxonomy" id="6198"/>
    <lineage>
        <taxon>Eukaryota</taxon>
        <taxon>Metazoa</taxon>
        <taxon>Spiralia</taxon>
        <taxon>Lophotrochozoa</taxon>
        <taxon>Platyhelminthes</taxon>
        <taxon>Trematoda</taxon>
        <taxon>Digenea</taxon>
        <taxon>Opisthorchiida</taxon>
        <taxon>Opisthorchiata</taxon>
        <taxon>Opisthorchiidae</taxon>
        <taxon>Opisthorchis</taxon>
    </lineage>
</organism>